<dbReference type="CDD" id="cd03366">
    <property type="entry name" value="TOPRIM_TopoIIA_GyrB"/>
    <property type="match status" value="1"/>
</dbReference>
<dbReference type="GO" id="GO:0006261">
    <property type="term" value="P:DNA-templated DNA replication"/>
    <property type="evidence" value="ECO:0007669"/>
    <property type="project" value="UniProtKB-UniRule"/>
</dbReference>
<dbReference type="PROSITE" id="PS00177">
    <property type="entry name" value="TOPOISOMERASE_II"/>
    <property type="match status" value="1"/>
</dbReference>
<protein>
    <recommendedName>
        <fullName evidence="11">DNA gyrase subunit B</fullName>
        <ecNumber evidence="11">5.6.2.2</ecNumber>
    </recommendedName>
</protein>
<evidence type="ECO:0000256" key="2">
    <source>
        <dbReference type="ARBA" id="ARBA00010708"/>
    </source>
</evidence>
<dbReference type="EMBL" id="LNCD01000123">
    <property type="protein sequence ID" value="KWV44034.1"/>
    <property type="molecule type" value="Genomic_DNA"/>
</dbReference>
<dbReference type="InterPro" id="IPR003594">
    <property type="entry name" value="HATPase_dom"/>
</dbReference>
<dbReference type="Gene3D" id="3.30.565.10">
    <property type="entry name" value="Histidine kinase-like ATPase, C-terminal domain"/>
    <property type="match status" value="1"/>
</dbReference>
<dbReference type="GO" id="GO:0005737">
    <property type="term" value="C:cytoplasm"/>
    <property type="evidence" value="ECO:0007669"/>
    <property type="project" value="UniProtKB-SubCell"/>
</dbReference>
<dbReference type="InterPro" id="IPR018522">
    <property type="entry name" value="TopoIIA_CS"/>
</dbReference>
<evidence type="ECO:0000256" key="7">
    <source>
        <dbReference type="ARBA" id="ARBA00022842"/>
    </source>
</evidence>
<dbReference type="Pfam" id="PF00204">
    <property type="entry name" value="DNA_gyraseB"/>
    <property type="match status" value="1"/>
</dbReference>
<dbReference type="InterPro" id="IPR006171">
    <property type="entry name" value="TOPRIM_dom"/>
</dbReference>
<evidence type="ECO:0000256" key="10">
    <source>
        <dbReference type="ARBA" id="ARBA00023235"/>
    </source>
</evidence>
<dbReference type="InterPro" id="IPR020568">
    <property type="entry name" value="Ribosomal_Su5_D2-typ_SF"/>
</dbReference>
<dbReference type="NCBIfam" id="NF004189">
    <property type="entry name" value="PRK05644.1"/>
    <property type="match status" value="1"/>
</dbReference>
<dbReference type="InterPro" id="IPR001241">
    <property type="entry name" value="Topo_IIA"/>
</dbReference>
<dbReference type="NCBIfam" id="NF011501">
    <property type="entry name" value="PRK14939.1"/>
    <property type="match status" value="1"/>
</dbReference>
<comment type="function">
    <text evidence="11">A type II topoisomerase that negatively supercoils closed circular double-stranded (ds) DNA in an ATP-dependent manner to modulate DNA topology and maintain chromosomes in an underwound state. Negative supercoiling favors strand separation, and DNA replication, transcription, recombination and repair, all of which involve strand separation. Also able to catalyze the interconversion of other topological isomers of dsDNA rings, including catenanes and knotted rings. Type II topoisomerases break and join 2 DNA strands simultaneously in an ATP-dependent manner.</text>
</comment>
<dbReference type="SMART" id="SM00387">
    <property type="entry name" value="HATPase_c"/>
    <property type="match status" value="1"/>
</dbReference>
<dbReference type="PANTHER" id="PTHR45866:SF1">
    <property type="entry name" value="DNA GYRASE SUBUNIT B, MITOCHONDRIAL"/>
    <property type="match status" value="1"/>
</dbReference>
<dbReference type="FunFam" id="3.40.50.670:FF:000007">
    <property type="entry name" value="DNA gyrase subunit B"/>
    <property type="match status" value="1"/>
</dbReference>
<dbReference type="PRINTS" id="PR01159">
    <property type="entry name" value="DNAGYRASEB"/>
</dbReference>
<comment type="subcellular location">
    <subcellularLocation>
        <location evidence="11">Cytoplasm</location>
    </subcellularLocation>
</comment>
<dbReference type="Pfam" id="PF00986">
    <property type="entry name" value="DNA_gyraseB_C"/>
    <property type="match status" value="1"/>
</dbReference>
<evidence type="ECO:0000259" key="12">
    <source>
        <dbReference type="PROSITE" id="PS50880"/>
    </source>
</evidence>
<dbReference type="SUPFAM" id="SSF54211">
    <property type="entry name" value="Ribosomal protein S5 domain 2-like"/>
    <property type="match status" value="1"/>
</dbReference>
<comment type="similarity">
    <text evidence="2 11">Belongs to the type II topoisomerase GyrB family.</text>
</comment>
<keyword evidence="7 11" id="KW-0460">Magnesium</keyword>
<dbReference type="InterPro" id="IPR013759">
    <property type="entry name" value="Topo_IIA_B_C"/>
</dbReference>
<dbReference type="HAMAP" id="MF_01898">
    <property type="entry name" value="GyrB"/>
    <property type="match status" value="1"/>
</dbReference>
<proteinExistence type="inferred from homology"/>
<dbReference type="InterPro" id="IPR000565">
    <property type="entry name" value="Topo_IIA_B"/>
</dbReference>
<keyword evidence="6 11" id="KW-0067">ATP-binding</keyword>
<dbReference type="GO" id="GO:0003677">
    <property type="term" value="F:DNA binding"/>
    <property type="evidence" value="ECO:0007669"/>
    <property type="project" value="UniProtKB-KW"/>
</dbReference>
<dbReference type="InterPro" id="IPR036890">
    <property type="entry name" value="HATPase_C_sf"/>
</dbReference>
<dbReference type="FunFam" id="3.30.230.10:FF:000005">
    <property type="entry name" value="DNA gyrase subunit B"/>
    <property type="match status" value="1"/>
</dbReference>
<dbReference type="PANTHER" id="PTHR45866">
    <property type="entry name" value="DNA GYRASE/TOPOISOMERASE SUBUNIT B"/>
    <property type="match status" value="1"/>
</dbReference>
<evidence type="ECO:0000256" key="3">
    <source>
        <dbReference type="ARBA" id="ARBA00022490"/>
    </source>
</evidence>
<comment type="subunit">
    <text evidence="11">Heterotetramer, composed of two GyrA and two GyrB chains. In the heterotetramer, GyrA contains the active site tyrosine that forms a transient covalent intermediate with DNA, while GyrB binds cofactors and catalyzes ATP hydrolysis.</text>
</comment>
<dbReference type="FunFam" id="3.30.565.10:FF:000002">
    <property type="entry name" value="DNA gyrase subunit B"/>
    <property type="match status" value="1"/>
</dbReference>
<feature type="binding site" evidence="11">
    <location>
        <position position="436"/>
    </location>
    <ligand>
        <name>Mg(2+)</name>
        <dbReference type="ChEBI" id="CHEBI:18420"/>
        <label>1</label>
        <note>catalytic</note>
    </ligand>
</feature>
<name>A0A109J802_9HYPH</name>
<dbReference type="InterPro" id="IPR002288">
    <property type="entry name" value="DNA_gyrase_B_C"/>
</dbReference>
<dbReference type="PRINTS" id="PR00418">
    <property type="entry name" value="TPI2FAMILY"/>
</dbReference>
<feature type="site" description="Interaction with DNA" evidence="11">
    <location>
        <position position="464"/>
    </location>
</feature>
<dbReference type="GO" id="GO:0005524">
    <property type="term" value="F:ATP binding"/>
    <property type="evidence" value="ECO:0007669"/>
    <property type="project" value="UniProtKB-UniRule"/>
</dbReference>
<keyword evidence="3 11" id="KW-0963">Cytoplasm</keyword>
<dbReference type="InterPro" id="IPR034160">
    <property type="entry name" value="TOPRIM_GyrB"/>
</dbReference>
<dbReference type="SUPFAM" id="SSF56719">
    <property type="entry name" value="Type II DNA topoisomerase"/>
    <property type="match status" value="1"/>
</dbReference>
<reference evidence="13 14" key="1">
    <citation type="submission" date="2015-11" db="EMBL/GenBank/DDBJ databases">
        <title>Draft Genome Sequence of the Strain BR 10423 (Rhizobium sp.) isolated from nodules of Mimosa pudica.</title>
        <authorList>
            <person name="Barauna A.C."/>
            <person name="Zilli J.E."/>
            <person name="Simoes-Araujo J.L."/>
            <person name="Reis V.M."/>
            <person name="James E.K."/>
            <person name="Reis F.B.Jr."/>
            <person name="Rouws L.F."/>
            <person name="Passos S.R."/>
            <person name="Gois S.R."/>
        </authorList>
    </citation>
    <scope>NUCLEOTIDE SEQUENCE [LARGE SCALE GENOMIC DNA]</scope>
    <source>
        <strain evidence="13 14">BR10423</strain>
    </source>
</reference>
<dbReference type="NCBIfam" id="TIGR01059">
    <property type="entry name" value="gyrB"/>
    <property type="match status" value="1"/>
</dbReference>
<evidence type="ECO:0000256" key="4">
    <source>
        <dbReference type="ARBA" id="ARBA00022723"/>
    </source>
</evidence>
<evidence type="ECO:0000256" key="6">
    <source>
        <dbReference type="ARBA" id="ARBA00022840"/>
    </source>
</evidence>
<dbReference type="SUPFAM" id="SSF55874">
    <property type="entry name" value="ATPase domain of HSP90 chaperone/DNA topoisomerase II/histidine kinase"/>
    <property type="match status" value="1"/>
</dbReference>
<dbReference type="AlphaFoldDB" id="A0A109J802"/>
<accession>A0A109J802</accession>
<evidence type="ECO:0000256" key="5">
    <source>
        <dbReference type="ARBA" id="ARBA00022741"/>
    </source>
</evidence>
<evidence type="ECO:0000256" key="11">
    <source>
        <dbReference type="HAMAP-Rule" id="MF_01898"/>
    </source>
</evidence>
<keyword evidence="4 11" id="KW-0479">Metal-binding</keyword>
<dbReference type="RefSeq" id="WP_025657929.1">
    <property type="nucleotide sequence ID" value="NZ_LNCD01000123.1"/>
</dbReference>
<dbReference type="Pfam" id="PF01751">
    <property type="entry name" value="Toprim"/>
    <property type="match status" value="1"/>
</dbReference>
<dbReference type="GO" id="GO:0003918">
    <property type="term" value="F:DNA topoisomerase type II (double strand cut, ATP-hydrolyzing) activity"/>
    <property type="evidence" value="ECO:0007669"/>
    <property type="project" value="UniProtKB-UniRule"/>
</dbReference>
<dbReference type="Proteomes" id="UP000068164">
    <property type="component" value="Unassembled WGS sequence"/>
</dbReference>
<dbReference type="CDD" id="cd00822">
    <property type="entry name" value="TopoII_Trans_DNA_gyrase"/>
    <property type="match status" value="1"/>
</dbReference>
<keyword evidence="8 11" id="KW-0799">Topoisomerase</keyword>
<dbReference type="Gene3D" id="3.30.230.10">
    <property type="match status" value="1"/>
</dbReference>
<dbReference type="GO" id="GO:0046872">
    <property type="term" value="F:metal ion binding"/>
    <property type="evidence" value="ECO:0007669"/>
    <property type="project" value="UniProtKB-KW"/>
</dbReference>
<comment type="caution">
    <text evidence="13">The sequence shown here is derived from an EMBL/GenBank/DDBJ whole genome shotgun (WGS) entry which is preliminary data.</text>
</comment>
<keyword evidence="5 11" id="KW-0547">Nucleotide-binding</keyword>
<dbReference type="GO" id="GO:0005694">
    <property type="term" value="C:chromosome"/>
    <property type="evidence" value="ECO:0007669"/>
    <property type="project" value="InterPro"/>
</dbReference>
<dbReference type="EC" id="5.6.2.2" evidence="11"/>
<evidence type="ECO:0000256" key="9">
    <source>
        <dbReference type="ARBA" id="ARBA00023125"/>
    </source>
</evidence>
<feature type="binding site" evidence="11">
    <location>
        <position position="510"/>
    </location>
    <ligand>
        <name>Mg(2+)</name>
        <dbReference type="ChEBI" id="CHEBI:18420"/>
        <label>1</label>
        <note>catalytic</note>
    </ligand>
</feature>
<evidence type="ECO:0000256" key="1">
    <source>
        <dbReference type="ARBA" id="ARBA00000185"/>
    </source>
</evidence>
<dbReference type="Gene3D" id="3.40.50.670">
    <property type="match status" value="2"/>
</dbReference>
<dbReference type="InterPro" id="IPR013506">
    <property type="entry name" value="Topo_IIA_bsu_dom2"/>
</dbReference>
<dbReference type="Pfam" id="PF02518">
    <property type="entry name" value="HATPase_c"/>
    <property type="match status" value="1"/>
</dbReference>
<feature type="domain" description="Toprim" evidence="12">
    <location>
        <begin position="430"/>
        <end position="545"/>
    </location>
</feature>
<keyword evidence="9" id="KW-0238">DNA-binding</keyword>
<evidence type="ECO:0000313" key="13">
    <source>
        <dbReference type="EMBL" id="KWV44034.1"/>
    </source>
</evidence>
<feature type="binding site" evidence="11">
    <location>
        <position position="512"/>
    </location>
    <ligand>
        <name>Mg(2+)</name>
        <dbReference type="ChEBI" id="CHEBI:18420"/>
        <label>2</label>
    </ligand>
</feature>
<evidence type="ECO:0000256" key="8">
    <source>
        <dbReference type="ARBA" id="ARBA00023029"/>
    </source>
</evidence>
<comment type="catalytic activity">
    <reaction evidence="1 11">
        <text>ATP-dependent breakage, passage and rejoining of double-stranded DNA.</text>
        <dbReference type="EC" id="5.6.2.2"/>
    </reaction>
</comment>
<gene>
    <name evidence="11" type="primary">gyrB</name>
    <name evidence="13" type="ORF">AS026_16745</name>
</gene>
<dbReference type="InterPro" id="IPR011557">
    <property type="entry name" value="GyrB"/>
</dbReference>
<dbReference type="InterPro" id="IPR014721">
    <property type="entry name" value="Ribsml_uS5_D2-typ_fold_subgr"/>
</dbReference>
<dbReference type="GO" id="GO:0006265">
    <property type="term" value="P:DNA topological change"/>
    <property type="evidence" value="ECO:0007669"/>
    <property type="project" value="UniProtKB-UniRule"/>
</dbReference>
<evidence type="ECO:0000313" key="14">
    <source>
        <dbReference type="Proteomes" id="UP000068164"/>
    </source>
</evidence>
<dbReference type="PROSITE" id="PS50880">
    <property type="entry name" value="TOPRIM"/>
    <property type="match status" value="1"/>
</dbReference>
<comment type="cofactor">
    <cofactor evidence="11">
        <name>Mg(2+)</name>
        <dbReference type="ChEBI" id="CHEBI:18420"/>
    </cofactor>
    <cofactor evidence="11">
        <name>Mn(2+)</name>
        <dbReference type="ChEBI" id="CHEBI:29035"/>
    </cofactor>
    <cofactor evidence="11">
        <name>Ca(2+)</name>
        <dbReference type="ChEBI" id="CHEBI:29108"/>
    </cofactor>
    <text evidence="11">Binds two Mg(2+) per subunit. The magnesium ions form salt bridges with both the protein and the DNA. Can also accept other divalent metal cations, such as Mn(2+) or Ca(2+).</text>
</comment>
<dbReference type="CDD" id="cd16928">
    <property type="entry name" value="HATPase_GyrB-like"/>
    <property type="match status" value="1"/>
</dbReference>
<dbReference type="SMART" id="SM00433">
    <property type="entry name" value="TOP2c"/>
    <property type="match status" value="1"/>
</dbReference>
<dbReference type="OrthoDB" id="9802808at2"/>
<feature type="site" description="Interaction with DNA" evidence="11">
    <location>
        <position position="461"/>
    </location>
</feature>
<keyword evidence="10 11" id="KW-0413">Isomerase</keyword>
<comment type="miscellaneous">
    <text evidence="11">Few gyrases are as efficient as E.coli at forming negative supercoils. Not all organisms have 2 type II topoisomerases; in organisms with a single type II topoisomerase this enzyme also has to decatenate newly replicated chromosomes.</text>
</comment>
<dbReference type="InterPro" id="IPR013760">
    <property type="entry name" value="Topo_IIA-like_dom_sf"/>
</dbReference>
<organism evidence="13 14">
    <name type="scientific">Rhizobium altiplani</name>
    <dbReference type="NCBI Taxonomy" id="1864509"/>
    <lineage>
        <taxon>Bacteria</taxon>
        <taxon>Pseudomonadati</taxon>
        <taxon>Pseudomonadota</taxon>
        <taxon>Alphaproteobacteria</taxon>
        <taxon>Hyphomicrobiales</taxon>
        <taxon>Rhizobiaceae</taxon>
        <taxon>Rhizobium/Agrobacterium group</taxon>
        <taxon>Rhizobium</taxon>
    </lineage>
</organism>
<keyword evidence="14" id="KW-1185">Reference proteome</keyword>
<feature type="binding site" evidence="11">
    <location>
        <position position="510"/>
    </location>
    <ligand>
        <name>Mg(2+)</name>
        <dbReference type="ChEBI" id="CHEBI:18420"/>
        <label>2</label>
    </ligand>
</feature>
<sequence>MTDIPTTENGVSTEYGADSIKVLKGLDAVRKRPGMYIGDTDDGSGLHHMVYEVVDNAIDEALAGHADIVTVTLNPDGSVTVTDNGRGIPTDIHTGEGVSAAEVIMTQLHAGGKFDQNSYKVSGGLHGVGVSVVNALSVWLRLKIRRQGKIHEMSFTHGVADAPLKVIGDAGDETGTEVSFMPSTETFTMTEFDYATLEHRLRELAFLNSGVRILLSDKRHSDIKQEEMLYDGGLEAFVSYLDRAKKPLVDKPVAIRGEKDGITVEVAMWWNDSYHENVLCFTNNIPQRDGGTHMAGFRAALTRQITSYADTSGITKKEKVTLTGDDCREGLTAVLSVKVPDPKFSSQTKDKLVSSEVRPVVENLVSEALSTWLEEHPTEAKVLVGKVVEAAAAREAARKARELTRRKGALDIASLPGKLADCSERDPAKSEVFLVEGDSAGGSAKQGRSRENQAILPLRGKILNVERARFDKMLSSQEIGTLITALGTGIGKDEFNAEKLRYHKIIIMTDADVDGAHIRTLLLTFFFRQMPELIERGHLYIAQPPLYKVSRGKSIQYVKNEKALEDYLVGQGLEDAALKLGSGEVRTGQDLGEVISDALRLRALLDNLHSRYNRAAVEQAAIAGALNAEAVSDRSRAEQLAGEVARRLDLIAEETERGWEGGLTSEGGIKLERMVRGVKEVVVLDMALIGSQDARLLDQLSARLKDIYQVPPSLSRRDGDVEISGPRALLDAIFASGRKGLTMQRYKGLGEMNAEQLWETTLDPNVRSLLQVKVADATDADGLFARLMGDEVEPRREFIQDNALNVANLDI</sequence>